<accession>A0ABW0KNB3</accession>
<evidence type="ECO:0000313" key="3">
    <source>
        <dbReference type="EMBL" id="MFC5454859.1"/>
    </source>
</evidence>
<evidence type="ECO:0000256" key="2">
    <source>
        <dbReference type="SAM" id="Phobius"/>
    </source>
</evidence>
<evidence type="ECO:0000313" key="4">
    <source>
        <dbReference type="Proteomes" id="UP001596052"/>
    </source>
</evidence>
<dbReference type="Proteomes" id="UP001596052">
    <property type="component" value="Unassembled WGS sequence"/>
</dbReference>
<comment type="caution">
    <text evidence="3">The sequence shown here is derived from an EMBL/GenBank/DDBJ whole genome shotgun (WGS) entry which is preliminary data.</text>
</comment>
<sequence>MDWIRENKPLAAILGVIAVGSLALGYLLYDAWSVYDETKEGYLGLGNQVAGLKGARLAPTNENLAAKQAAVDEYAKLVDTLGKTVLILQPKVAPINDIEFQDKLKAKISEIRKLAGESKVQLPAEFAFGFEDYTSTLPKSAAAATELSGYLDAMEKLMKLFLDCGVKGVDLLERSKLPVEAATAANAQGNNNAAMRGQASAEILEKRQISAVLTLDQGPLQLLVSRLTSPSDMPYFTSLRVLRVENQMQDGPLTSEVRLPTQETKVQGSTPAAEEAPTDEIKPPEPAFPDAISVFGNELLKVRLEIDLVKFLDAAAGIAAQAPTGR</sequence>
<protein>
    <submittedName>
        <fullName evidence="3">Amuc_1100 family pilus-like protein</fullName>
    </submittedName>
</protein>
<organism evidence="3 4">
    <name type="scientific">Prosthecobacter fluviatilis</name>
    <dbReference type="NCBI Taxonomy" id="445931"/>
    <lineage>
        <taxon>Bacteria</taxon>
        <taxon>Pseudomonadati</taxon>
        <taxon>Verrucomicrobiota</taxon>
        <taxon>Verrucomicrobiia</taxon>
        <taxon>Verrucomicrobiales</taxon>
        <taxon>Verrucomicrobiaceae</taxon>
        <taxon>Prosthecobacter</taxon>
    </lineage>
</organism>
<dbReference type="EMBL" id="JBHSMQ010000002">
    <property type="protein sequence ID" value="MFC5454859.1"/>
    <property type="molecule type" value="Genomic_DNA"/>
</dbReference>
<feature type="transmembrane region" description="Helical" evidence="2">
    <location>
        <begin position="12"/>
        <end position="29"/>
    </location>
</feature>
<name>A0ABW0KNB3_9BACT</name>
<proteinExistence type="predicted"/>
<keyword evidence="4" id="KW-1185">Reference proteome</keyword>
<keyword evidence="2" id="KW-0472">Membrane</keyword>
<evidence type="ECO:0000256" key="1">
    <source>
        <dbReference type="SAM" id="MobiDB-lite"/>
    </source>
</evidence>
<keyword evidence="2" id="KW-1133">Transmembrane helix</keyword>
<feature type="compositionally biased region" description="Polar residues" evidence="1">
    <location>
        <begin position="261"/>
        <end position="270"/>
    </location>
</feature>
<feature type="region of interest" description="Disordered" evidence="1">
    <location>
        <begin position="252"/>
        <end position="287"/>
    </location>
</feature>
<gene>
    <name evidence="3" type="ORF">ACFQDI_08350</name>
</gene>
<dbReference type="RefSeq" id="WP_377165371.1">
    <property type="nucleotide sequence ID" value="NZ_JBHSMQ010000002.1"/>
</dbReference>
<dbReference type="NCBIfam" id="NF038287">
    <property type="entry name" value="Amuc_1100_fam"/>
    <property type="match status" value="1"/>
</dbReference>
<keyword evidence="2" id="KW-0812">Transmembrane</keyword>
<dbReference type="InterPro" id="IPR048049">
    <property type="entry name" value="Amuc_1100-like"/>
</dbReference>
<reference evidence="4" key="1">
    <citation type="journal article" date="2019" name="Int. J. Syst. Evol. Microbiol.">
        <title>The Global Catalogue of Microorganisms (GCM) 10K type strain sequencing project: providing services to taxonomists for standard genome sequencing and annotation.</title>
        <authorList>
            <consortium name="The Broad Institute Genomics Platform"/>
            <consortium name="The Broad Institute Genome Sequencing Center for Infectious Disease"/>
            <person name="Wu L."/>
            <person name="Ma J."/>
        </authorList>
    </citation>
    <scope>NUCLEOTIDE SEQUENCE [LARGE SCALE GENOMIC DNA]</scope>
    <source>
        <strain evidence="4">CGMCC 4.1469</strain>
    </source>
</reference>